<dbReference type="Proteomes" id="UP001162483">
    <property type="component" value="Unassembled WGS sequence"/>
</dbReference>
<proteinExistence type="predicted"/>
<evidence type="ECO:0000313" key="1">
    <source>
        <dbReference type="EMBL" id="CAI9548190.1"/>
    </source>
</evidence>
<dbReference type="EMBL" id="CATNWA010004605">
    <property type="protein sequence ID" value="CAI9548190.1"/>
    <property type="molecule type" value="Genomic_DNA"/>
</dbReference>
<protein>
    <submittedName>
        <fullName evidence="1">Uncharacterized protein</fullName>
    </submittedName>
</protein>
<keyword evidence="2" id="KW-1185">Reference proteome</keyword>
<organism evidence="1 2">
    <name type="scientific">Staurois parvus</name>
    <dbReference type="NCBI Taxonomy" id="386267"/>
    <lineage>
        <taxon>Eukaryota</taxon>
        <taxon>Metazoa</taxon>
        <taxon>Chordata</taxon>
        <taxon>Craniata</taxon>
        <taxon>Vertebrata</taxon>
        <taxon>Euteleostomi</taxon>
        <taxon>Amphibia</taxon>
        <taxon>Batrachia</taxon>
        <taxon>Anura</taxon>
        <taxon>Neobatrachia</taxon>
        <taxon>Ranoidea</taxon>
        <taxon>Ranidae</taxon>
        <taxon>Staurois</taxon>
    </lineage>
</organism>
<accession>A0ABN9BL09</accession>
<sequence length="16" mass="1851">MEFLSTQLHSLLSSEE</sequence>
<name>A0ABN9BL09_9NEOB</name>
<reference evidence="1" key="1">
    <citation type="submission" date="2023-05" db="EMBL/GenBank/DDBJ databases">
        <authorList>
            <person name="Stuckert A."/>
        </authorList>
    </citation>
    <scope>NUCLEOTIDE SEQUENCE</scope>
</reference>
<evidence type="ECO:0000313" key="2">
    <source>
        <dbReference type="Proteomes" id="UP001162483"/>
    </source>
</evidence>
<comment type="caution">
    <text evidence="1">The sequence shown here is derived from an EMBL/GenBank/DDBJ whole genome shotgun (WGS) entry which is preliminary data.</text>
</comment>
<gene>
    <name evidence="1" type="ORF">SPARVUS_LOCUS3116858</name>
</gene>